<dbReference type="EMBL" id="VUOE01000001">
    <property type="protein sequence ID" value="KAA2218540.1"/>
    <property type="molecule type" value="Genomic_DNA"/>
</dbReference>
<accession>A0A5B2TY13</accession>
<keyword evidence="2" id="KW-0472">Membrane</keyword>
<protein>
    <submittedName>
        <fullName evidence="3">Uncharacterized protein</fullName>
    </submittedName>
</protein>
<reference evidence="3 4" key="1">
    <citation type="submission" date="2019-09" db="EMBL/GenBank/DDBJ databases">
        <authorList>
            <person name="Khan S.A."/>
            <person name="Jeon C.O."/>
            <person name="Chun B.H."/>
            <person name="Jeong S.E."/>
        </authorList>
    </citation>
    <scope>NUCLEOTIDE SEQUENCE [LARGE SCALE GENOMIC DNA]</scope>
    <source>
        <strain evidence="3 4">KCTC 42508</strain>
    </source>
</reference>
<proteinExistence type="predicted"/>
<dbReference type="RefSeq" id="WP_154917109.1">
    <property type="nucleotide sequence ID" value="NZ_VUOE01000001.1"/>
</dbReference>
<evidence type="ECO:0000256" key="1">
    <source>
        <dbReference type="SAM" id="Coils"/>
    </source>
</evidence>
<feature type="transmembrane region" description="Helical" evidence="2">
    <location>
        <begin position="66"/>
        <end position="84"/>
    </location>
</feature>
<feature type="coiled-coil region" evidence="1">
    <location>
        <begin position="253"/>
        <end position="280"/>
    </location>
</feature>
<keyword evidence="2" id="KW-0812">Transmembrane</keyword>
<comment type="caution">
    <text evidence="3">The sequence shown here is derived from an EMBL/GenBank/DDBJ whole genome shotgun (WGS) entry which is preliminary data.</text>
</comment>
<evidence type="ECO:0000313" key="3">
    <source>
        <dbReference type="EMBL" id="KAA2218540.1"/>
    </source>
</evidence>
<gene>
    <name evidence="3" type="ORF">F0361_02650</name>
</gene>
<keyword evidence="2" id="KW-1133">Transmembrane helix</keyword>
<keyword evidence="1" id="KW-0175">Coiled coil</keyword>
<evidence type="ECO:0000256" key="2">
    <source>
        <dbReference type="SAM" id="Phobius"/>
    </source>
</evidence>
<feature type="transmembrane region" description="Helical" evidence="2">
    <location>
        <begin position="35"/>
        <end position="54"/>
    </location>
</feature>
<sequence>MSDLNFQKFLLTSSNKSVKENLKNYNEQNEKWDRIIVWLVGFSITAITLIIGAISESNPFVESISAYVVFFGAATVLFGLLYRISLSLFAQYQLDVLMTFDSHVLGYNLPDDIVYSRDVDPNNTTLEEVIRYLMEDFGHIADESDFVGLNWETDKEQIRTRLVEKYDEIKLSRLAMETEVFKETLRGILGDKGVEINKKVNKPKRMWFFYSASNVLFYLTCFSFLIGLFVVVGHYFKNDAQTVQSVAPANEGTKELQIQIDSLRNEIQKCELMLDVYEGLPMGV</sequence>
<feature type="transmembrane region" description="Helical" evidence="2">
    <location>
        <begin position="207"/>
        <end position="236"/>
    </location>
</feature>
<name>A0A5B2TY13_9FLAO</name>
<evidence type="ECO:0000313" key="4">
    <source>
        <dbReference type="Proteomes" id="UP000323188"/>
    </source>
</evidence>
<dbReference type="AlphaFoldDB" id="A0A5B2TY13"/>
<organism evidence="3 4">
    <name type="scientific">Maribacter flavus</name>
    <dbReference type="NCBI Taxonomy" id="1658664"/>
    <lineage>
        <taxon>Bacteria</taxon>
        <taxon>Pseudomonadati</taxon>
        <taxon>Bacteroidota</taxon>
        <taxon>Flavobacteriia</taxon>
        <taxon>Flavobacteriales</taxon>
        <taxon>Flavobacteriaceae</taxon>
        <taxon>Maribacter</taxon>
    </lineage>
</organism>
<dbReference type="Proteomes" id="UP000323188">
    <property type="component" value="Unassembled WGS sequence"/>
</dbReference>